<reference evidence="1 2" key="1">
    <citation type="submission" date="2017-12" db="EMBL/GenBank/DDBJ databases">
        <authorList>
            <person name="Hurst M.R.H."/>
        </authorList>
    </citation>
    <scope>NUCLEOTIDE SEQUENCE [LARGE SCALE GENOMIC DNA]</scope>
    <source>
        <strain evidence="1 2">SY-3-19</strain>
    </source>
</reference>
<dbReference type="RefSeq" id="WP_104831898.1">
    <property type="nucleotide sequence ID" value="NZ_PJCH01000016.1"/>
</dbReference>
<sequence length="311" mass="35678">MGDRTYASIAIPKAFEEIVDLWNEVEGDAVVKENSDESIVVYADEEANYGNIDWLEQLLEENAIPYDKEWSRGGGYEPGTKKVRIRRVENGELAVDILEWDESQESIELAEVARLLDAGAFNELSERVRERLSRVTVSTTLEESVFFEEHQILLERLRREKLDRERDACLAATQRHAYTQANANRDLFAEAAMIFTELLFDRQFDDELTDSLLAYLEEVGPMQLRHDIRATSEALHRSFVVTEEAADGTWDRAYDYDWMPTFLKAALRVDMSVPGLTLDENFIRIAWELGLAHKEGRTPDFTAFESKKAPA</sequence>
<comment type="caution">
    <text evidence="1">The sequence shown here is derived from an EMBL/GenBank/DDBJ whole genome shotgun (WGS) entry which is preliminary data.</text>
</comment>
<proteinExistence type="predicted"/>
<evidence type="ECO:0000313" key="1">
    <source>
        <dbReference type="EMBL" id="PQA85845.1"/>
    </source>
</evidence>
<organism evidence="1 2">
    <name type="scientific">Hyphococcus luteus</name>
    <dbReference type="NCBI Taxonomy" id="2058213"/>
    <lineage>
        <taxon>Bacteria</taxon>
        <taxon>Pseudomonadati</taxon>
        <taxon>Pseudomonadota</taxon>
        <taxon>Alphaproteobacteria</taxon>
        <taxon>Parvularculales</taxon>
        <taxon>Parvularculaceae</taxon>
        <taxon>Hyphococcus</taxon>
    </lineage>
</organism>
<evidence type="ECO:0000313" key="2">
    <source>
        <dbReference type="Proteomes" id="UP000239504"/>
    </source>
</evidence>
<accession>A0A2S7K003</accession>
<dbReference type="Proteomes" id="UP000239504">
    <property type="component" value="Unassembled WGS sequence"/>
</dbReference>
<dbReference type="EMBL" id="PJCH01000016">
    <property type="protein sequence ID" value="PQA85845.1"/>
    <property type="molecule type" value="Genomic_DNA"/>
</dbReference>
<protein>
    <submittedName>
        <fullName evidence="1">Uncharacterized protein</fullName>
    </submittedName>
</protein>
<keyword evidence="2" id="KW-1185">Reference proteome</keyword>
<gene>
    <name evidence="1" type="ORF">CW354_20110</name>
</gene>
<dbReference type="AlphaFoldDB" id="A0A2S7K003"/>
<name>A0A2S7K003_9PROT</name>